<keyword evidence="1" id="KW-0560">Oxidoreductase</keyword>
<dbReference type="EMBL" id="LOTN01000013">
    <property type="protein sequence ID" value="KUZ94425.1"/>
    <property type="molecule type" value="Genomic_DNA"/>
</dbReference>
<dbReference type="AlphaFoldDB" id="A0A102KY42"/>
<accession>A0A102KY42</accession>
<dbReference type="Gene3D" id="3.30.9.10">
    <property type="entry name" value="D-Amino Acid Oxidase, subunit A, domain 2"/>
    <property type="match status" value="1"/>
</dbReference>
<organism evidence="2 3">
    <name type="scientific">Burkholderia ubonensis</name>
    <dbReference type="NCBI Taxonomy" id="101571"/>
    <lineage>
        <taxon>Bacteria</taxon>
        <taxon>Pseudomonadati</taxon>
        <taxon>Pseudomonadota</taxon>
        <taxon>Betaproteobacteria</taxon>
        <taxon>Burkholderiales</taxon>
        <taxon>Burkholderiaceae</taxon>
        <taxon>Burkholderia</taxon>
        <taxon>Burkholderia cepacia complex</taxon>
    </lineage>
</organism>
<evidence type="ECO:0000256" key="1">
    <source>
        <dbReference type="ARBA" id="ARBA00023002"/>
    </source>
</evidence>
<comment type="caution">
    <text evidence="2">The sequence shown here is derived from an EMBL/GenBank/DDBJ whole genome shotgun (WGS) entry which is preliminary data.</text>
</comment>
<evidence type="ECO:0000313" key="2">
    <source>
        <dbReference type="EMBL" id="KUZ94425.1"/>
    </source>
</evidence>
<dbReference type="GO" id="GO:0005737">
    <property type="term" value="C:cytoplasm"/>
    <property type="evidence" value="ECO:0007669"/>
    <property type="project" value="TreeGrafter"/>
</dbReference>
<proteinExistence type="predicted"/>
<protein>
    <submittedName>
        <fullName evidence="2">FAD-dependent oxidoreductase</fullName>
    </submittedName>
</protein>
<gene>
    <name evidence="2" type="ORF">WI38_07185</name>
</gene>
<sequence>MKIAILGNGILGLMTARAWQQADPGVELVIVGHAHRPGSATRAAAAMLNSFTELEGDSLGTPIDRFKFELSRAATAAWPAVFAEICTPERAVAHGFGTFVLNNAATDALDDENFAAMQRFCREFEEPCEAVDPSGIPNYHPDPRYRALKAVFLKREGWANPKQFLDALTESVAQVGNARFIDAEVERLDTAGGRVVAARLSDGSVLGADRFILSNGANLTRVLQASLPELPVQRMFYGIGMSVELQSAENVHTHCVRTTNRGLACGVYSAPYGPDRTLVGASNYISPVPHEHGHAGSAYTLLKSAMDQINTRFSRANLVNVNVGWRPTTSDLYPLFGETSVRDLWILGGTKRDGFHLSPVLCRDLVAAMRGQPIDPRYAELAPERPLIRNMTREAAIAKTVRHQINAAYQHDFVPARNRMVEQLQNAMRADLEALHDRLGATDWGIPPELVDMYRYGHIPA</sequence>
<evidence type="ECO:0000313" key="3">
    <source>
        <dbReference type="Proteomes" id="UP000065521"/>
    </source>
</evidence>
<name>A0A102KY42_9BURK</name>
<dbReference type="Pfam" id="PF01266">
    <property type="entry name" value="DAO"/>
    <property type="match status" value="1"/>
</dbReference>
<dbReference type="InterPro" id="IPR036188">
    <property type="entry name" value="FAD/NAD-bd_sf"/>
</dbReference>
<dbReference type="RefSeq" id="WP_059609391.1">
    <property type="nucleotide sequence ID" value="NZ_CABVPQ010000007.1"/>
</dbReference>
<dbReference type="Proteomes" id="UP000065521">
    <property type="component" value="Unassembled WGS sequence"/>
</dbReference>
<dbReference type="PANTHER" id="PTHR13847">
    <property type="entry name" value="SARCOSINE DEHYDROGENASE-RELATED"/>
    <property type="match status" value="1"/>
</dbReference>
<reference evidence="2 3" key="1">
    <citation type="submission" date="2015-11" db="EMBL/GenBank/DDBJ databases">
        <title>Expanding the genomic diversity of Burkholderia species for the development of highly accurate diagnostics.</title>
        <authorList>
            <person name="Sahl J."/>
            <person name="Keim P."/>
            <person name="Wagner D."/>
        </authorList>
    </citation>
    <scope>NUCLEOTIDE SEQUENCE [LARGE SCALE GENOMIC DNA]</scope>
    <source>
        <strain evidence="2 3">RF32-BP4</strain>
    </source>
</reference>
<dbReference type="GO" id="GO:0016491">
    <property type="term" value="F:oxidoreductase activity"/>
    <property type="evidence" value="ECO:0007669"/>
    <property type="project" value="UniProtKB-KW"/>
</dbReference>
<dbReference type="SUPFAM" id="SSF51905">
    <property type="entry name" value="FAD/NAD(P)-binding domain"/>
    <property type="match status" value="1"/>
</dbReference>
<dbReference type="Gene3D" id="3.50.50.60">
    <property type="entry name" value="FAD/NAD(P)-binding domain"/>
    <property type="match status" value="1"/>
</dbReference>
<dbReference type="InterPro" id="IPR006076">
    <property type="entry name" value="FAD-dep_OxRdtase"/>
</dbReference>